<comment type="caution">
    <text evidence="2">The sequence shown here is derived from an EMBL/GenBank/DDBJ whole genome shotgun (WGS) entry which is preliminary data.</text>
</comment>
<name>A0ABQ4R7V0_9HYPH</name>
<accession>A0ABQ4R7V0</accession>
<evidence type="ECO:0000313" key="3">
    <source>
        <dbReference type="Proteomes" id="UP001055167"/>
    </source>
</evidence>
<feature type="chain" id="PRO_5045361207" evidence="1">
    <location>
        <begin position="21"/>
        <end position="263"/>
    </location>
</feature>
<evidence type="ECO:0000256" key="1">
    <source>
        <dbReference type="SAM" id="SignalP"/>
    </source>
</evidence>
<dbReference type="EMBL" id="BPQH01000022">
    <property type="protein sequence ID" value="GJD52879.1"/>
    <property type="molecule type" value="Genomic_DNA"/>
</dbReference>
<feature type="signal peptide" evidence="1">
    <location>
        <begin position="1"/>
        <end position="20"/>
    </location>
</feature>
<gene>
    <name evidence="2" type="ORF">OPKNFCMD_5646</name>
</gene>
<keyword evidence="3" id="KW-1185">Reference proteome</keyword>
<reference evidence="2" key="2">
    <citation type="submission" date="2021-08" db="EMBL/GenBank/DDBJ databases">
        <authorList>
            <person name="Tani A."/>
            <person name="Ola A."/>
            <person name="Ogura Y."/>
            <person name="Katsura K."/>
            <person name="Hayashi T."/>
        </authorList>
    </citation>
    <scope>NUCLEOTIDE SEQUENCE</scope>
    <source>
        <strain evidence="2">KCTC 52305</strain>
    </source>
</reference>
<dbReference type="Proteomes" id="UP001055167">
    <property type="component" value="Unassembled WGS sequence"/>
</dbReference>
<organism evidence="2 3">
    <name type="scientific">Methylobacterium crusticola</name>
    <dbReference type="NCBI Taxonomy" id="1697972"/>
    <lineage>
        <taxon>Bacteria</taxon>
        <taxon>Pseudomonadati</taxon>
        <taxon>Pseudomonadota</taxon>
        <taxon>Alphaproteobacteria</taxon>
        <taxon>Hyphomicrobiales</taxon>
        <taxon>Methylobacteriaceae</taxon>
        <taxon>Methylobacterium</taxon>
    </lineage>
</organism>
<reference evidence="2" key="1">
    <citation type="journal article" date="2021" name="Front. Microbiol.">
        <title>Comprehensive Comparative Genomics and Phenotyping of Methylobacterium Species.</title>
        <authorList>
            <person name="Alessa O."/>
            <person name="Ogura Y."/>
            <person name="Fujitani Y."/>
            <person name="Takami H."/>
            <person name="Hayashi T."/>
            <person name="Sahin N."/>
            <person name="Tani A."/>
        </authorList>
    </citation>
    <scope>NUCLEOTIDE SEQUENCE</scope>
    <source>
        <strain evidence="2">KCTC 52305</strain>
    </source>
</reference>
<proteinExistence type="predicted"/>
<dbReference type="RefSeq" id="WP_162501562.1">
    <property type="nucleotide sequence ID" value="NZ_BPQH01000022.1"/>
</dbReference>
<sequence>MSRSMVLPLVALALAQPGLAAAQAPAPAGDALGVLRGWTQEVRTVVAFKIPDEAAQKLMPAGWTVAPAQQGPAKGSNLSVVFREQLAATGPDGKPSGGEERAAVLAIPGRNDQDTAFVIVGAFSDAATSPGYYKVSKPATVTLERRTSAVNLAGATEEAWRVTTGTGETIAFRVTYDRGAPARAQFNSRNISAADPKVRSTYRVDQGLDPLRSQPNAVDRTKSVSFEASGGSLAGLFDGKEQMVAVLSLPWYSRQIYVPAAVD</sequence>
<evidence type="ECO:0000313" key="2">
    <source>
        <dbReference type="EMBL" id="GJD52879.1"/>
    </source>
</evidence>
<protein>
    <submittedName>
        <fullName evidence="2">Uncharacterized protein</fullName>
    </submittedName>
</protein>
<keyword evidence="1" id="KW-0732">Signal</keyword>